<evidence type="ECO:0000256" key="1">
    <source>
        <dbReference type="ARBA" id="ARBA00022679"/>
    </source>
</evidence>
<keyword evidence="2" id="KW-0548">Nucleotidyltransferase</keyword>
<keyword evidence="1" id="KW-0808">Transferase</keyword>
<keyword evidence="4" id="KW-0255">Endonuclease</keyword>
<organism evidence="8 9">
    <name type="scientific">Mytilus galloprovincialis</name>
    <name type="common">Mediterranean mussel</name>
    <dbReference type="NCBI Taxonomy" id="29158"/>
    <lineage>
        <taxon>Eukaryota</taxon>
        <taxon>Metazoa</taxon>
        <taxon>Spiralia</taxon>
        <taxon>Lophotrochozoa</taxon>
        <taxon>Mollusca</taxon>
        <taxon>Bivalvia</taxon>
        <taxon>Autobranchia</taxon>
        <taxon>Pteriomorphia</taxon>
        <taxon>Mytilida</taxon>
        <taxon>Mytiloidea</taxon>
        <taxon>Mytilidae</taxon>
        <taxon>Mytilinae</taxon>
        <taxon>Mytilus</taxon>
    </lineage>
</organism>
<feature type="domain" description="Reverse transcriptase RNase H-like" evidence="7">
    <location>
        <begin position="2"/>
        <end position="58"/>
    </location>
</feature>
<evidence type="ECO:0000256" key="3">
    <source>
        <dbReference type="ARBA" id="ARBA00022722"/>
    </source>
</evidence>
<keyword evidence="9" id="KW-1185">Reference proteome</keyword>
<accession>A0A8B6EWY5</accession>
<evidence type="ECO:0000313" key="8">
    <source>
        <dbReference type="EMBL" id="VDI41408.1"/>
    </source>
</evidence>
<dbReference type="GO" id="GO:0004519">
    <property type="term" value="F:endonuclease activity"/>
    <property type="evidence" value="ECO:0007669"/>
    <property type="project" value="UniProtKB-KW"/>
</dbReference>
<comment type="caution">
    <text evidence="8">The sequence shown here is derived from an EMBL/GenBank/DDBJ whole genome shotgun (WGS) entry which is preliminary data.</text>
</comment>
<evidence type="ECO:0000256" key="2">
    <source>
        <dbReference type="ARBA" id="ARBA00022695"/>
    </source>
</evidence>
<dbReference type="OrthoDB" id="116078at2759"/>
<evidence type="ECO:0000313" key="9">
    <source>
        <dbReference type="Proteomes" id="UP000596742"/>
    </source>
</evidence>
<proteinExistence type="predicted"/>
<keyword evidence="6" id="KW-0695">RNA-directed DNA polymerase</keyword>
<dbReference type="AlphaFoldDB" id="A0A8B6EWY5"/>
<dbReference type="GO" id="GO:0003964">
    <property type="term" value="F:RNA-directed DNA polymerase activity"/>
    <property type="evidence" value="ECO:0007669"/>
    <property type="project" value="UniProtKB-KW"/>
</dbReference>
<dbReference type="EMBL" id="UYJE01005897">
    <property type="protein sequence ID" value="VDI41408.1"/>
    <property type="molecule type" value="Genomic_DNA"/>
</dbReference>
<dbReference type="Proteomes" id="UP000596742">
    <property type="component" value="Unassembled WGS sequence"/>
</dbReference>
<name>A0A8B6EWY5_MYTGA</name>
<dbReference type="GO" id="GO:0016787">
    <property type="term" value="F:hydrolase activity"/>
    <property type="evidence" value="ECO:0007669"/>
    <property type="project" value="UniProtKB-KW"/>
</dbReference>
<evidence type="ECO:0000256" key="6">
    <source>
        <dbReference type="ARBA" id="ARBA00022918"/>
    </source>
</evidence>
<evidence type="ECO:0000259" key="7">
    <source>
        <dbReference type="Pfam" id="PF17917"/>
    </source>
</evidence>
<dbReference type="Pfam" id="PF17917">
    <property type="entry name" value="RT_RNaseH"/>
    <property type="match status" value="1"/>
</dbReference>
<evidence type="ECO:0000256" key="4">
    <source>
        <dbReference type="ARBA" id="ARBA00022759"/>
    </source>
</evidence>
<reference evidence="8" key="1">
    <citation type="submission" date="2018-11" db="EMBL/GenBank/DDBJ databases">
        <authorList>
            <person name="Alioto T."/>
            <person name="Alioto T."/>
        </authorList>
    </citation>
    <scope>NUCLEOTIDE SEQUENCE</scope>
</reference>
<dbReference type="InterPro" id="IPR041373">
    <property type="entry name" value="RT_RNaseH"/>
</dbReference>
<keyword evidence="5" id="KW-0378">Hydrolase</keyword>
<gene>
    <name evidence="8" type="ORF">MGAL_10B029503</name>
</gene>
<protein>
    <recommendedName>
        <fullName evidence="7">Reverse transcriptase RNase H-like domain-containing protein</fullName>
    </recommendedName>
</protein>
<keyword evidence="3" id="KW-0540">Nuclease</keyword>
<evidence type="ECO:0000256" key="5">
    <source>
        <dbReference type="ARBA" id="ARBA00022801"/>
    </source>
</evidence>
<sequence>MLYQLDPDDETQKPRIIRFGSKSLSPWQQSYGTTKLELLGMVVRILDCEDYLRGANTFSFEIVYKKADDMQVPDALSRCENSKAEVVESPVEDDSFFPFVEDVCGKVELPNRQNFSELIASKGCRCTSSPFN</sequence>